<organism evidence="3 4">
    <name type="scientific">Niastella vici</name>
    <dbReference type="NCBI Taxonomy" id="1703345"/>
    <lineage>
        <taxon>Bacteria</taxon>
        <taxon>Pseudomonadati</taxon>
        <taxon>Bacteroidota</taxon>
        <taxon>Chitinophagia</taxon>
        <taxon>Chitinophagales</taxon>
        <taxon>Chitinophagaceae</taxon>
        <taxon>Niastella</taxon>
    </lineage>
</organism>
<protein>
    <recommendedName>
        <fullName evidence="5">Polymer-forming cytoskeletal protein</fullName>
    </recommendedName>
</protein>
<feature type="signal peptide" evidence="2">
    <location>
        <begin position="1"/>
        <end position="19"/>
    </location>
</feature>
<comment type="caution">
    <text evidence="3">The sequence shown here is derived from an EMBL/GenBank/DDBJ whole genome shotgun (WGS) entry which is preliminary data.</text>
</comment>
<feature type="transmembrane region" description="Helical" evidence="1">
    <location>
        <begin position="278"/>
        <end position="298"/>
    </location>
</feature>
<reference evidence="3 4" key="1">
    <citation type="submission" date="2016-03" db="EMBL/GenBank/DDBJ databases">
        <title>Niastella vici sp. nov., isolated from farmland soil.</title>
        <authorList>
            <person name="Chen L."/>
            <person name="Wang D."/>
            <person name="Yang S."/>
            <person name="Wang G."/>
        </authorList>
    </citation>
    <scope>NUCLEOTIDE SEQUENCE [LARGE SCALE GENOMIC DNA]</scope>
    <source>
        <strain evidence="3 4">DJ57</strain>
    </source>
</reference>
<dbReference type="Proteomes" id="UP000192796">
    <property type="component" value="Unassembled WGS sequence"/>
</dbReference>
<keyword evidence="1" id="KW-0812">Transmembrane</keyword>
<keyword evidence="1" id="KW-1133">Transmembrane helix</keyword>
<feature type="transmembrane region" description="Helical" evidence="1">
    <location>
        <begin position="304"/>
        <end position="326"/>
    </location>
</feature>
<dbReference type="OrthoDB" id="1172790at2"/>
<evidence type="ECO:0008006" key="5">
    <source>
        <dbReference type="Google" id="ProtNLM"/>
    </source>
</evidence>
<dbReference type="EMBL" id="LVYD01000044">
    <property type="protein sequence ID" value="OQP63774.1"/>
    <property type="molecule type" value="Genomic_DNA"/>
</dbReference>
<keyword evidence="1" id="KW-0472">Membrane</keyword>
<proteinExistence type="predicted"/>
<gene>
    <name evidence="3" type="ORF">A3860_22805</name>
</gene>
<dbReference type="AlphaFoldDB" id="A0A1V9FZN6"/>
<feature type="chain" id="PRO_5013320294" description="Polymer-forming cytoskeletal protein" evidence="2">
    <location>
        <begin position="20"/>
        <end position="393"/>
    </location>
</feature>
<dbReference type="STRING" id="1703345.A3860_22805"/>
<evidence type="ECO:0000256" key="2">
    <source>
        <dbReference type="SAM" id="SignalP"/>
    </source>
</evidence>
<accession>A0A1V9FZN6</accession>
<keyword evidence="2" id="KW-0732">Signal</keyword>
<evidence type="ECO:0000313" key="3">
    <source>
        <dbReference type="EMBL" id="OQP63774.1"/>
    </source>
</evidence>
<name>A0A1V9FZN6_9BACT</name>
<dbReference type="RefSeq" id="WP_081147434.1">
    <property type="nucleotide sequence ID" value="NZ_LVYD01000044.1"/>
</dbReference>
<sequence>MKQILLLVLMLGMVCSVQAIRIQSGKNLVIDKPVYEDVYITGGEIMINAPIYGDLIIAGGTVTINDTVANDILAAGGTITFNGYVGDDIRCAGGKLNILKNVSGDVVVTGGKIVISKDAVVGNLIAAGGEITIDGLVAGTVKTASGKLYLNGSVMKDADCRGEDITINGRVRGRSVLVAGDRLTIGRAASFNNEVRYWSPADNVAFNNSLKNGQAIYDDSLKIKRDQWYFLGFSSALGLIWYTGMVFVMIMIIQYLFSDIMKKAGQTAYDKALRSLGFGFLFWIGVPVAAVIACVTIVGVPVGLILLFSYIILAVFAGTITSVVAANWLNNRSLAKWSYWRMVFIALGIFVVFKILSLTPFLGMFIFALLACIAFGSILLNVHWRRSRQALPA</sequence>
<feature type="transmembrane region" description="Helical" evidence="1">
    <location>
        <begin position="338"/>
        <end position="356"/>
    </location>
</feature>
<evidence type="ECO:0000256" key="1">
    <source>
        <dbReference type="SAM" id="Phobius"/>
    </source>
</evidence>
<feature type="transmembrane region" description="Helical" evidence="1">
    <location>
        <begin position="362"/>
        <end position="382"/>
    </location>
</feature>
<feature type="transmembrane region" description="Helical" evidence="1">
    <location>
        <begin position="228"/>
        <end position="257"/>
    </location>
</feature>
<keyword evidence="4" id="KW-1185">Reference proteome</keyword>
<evidence type="ECO:0000313" key="4">
    <source>
        <dbReference type="Proteomes" id="UP000192796"/>
    </source>
</evidence>